<dbReference type="GO" id="GO:0016887">
    <property type="term" value="F:ATP hydrolysis activity"/>
    <property type="evidence" value="ECO:0007669"/>
    <property type="project" value="InterPro"/>
</dbReference>
<dbReference type="InterPro" id="IPR003593">
    <property type="entry name" value="AAA+_ATPase"/>
</dbReference>
<dbReference type="AlphaFoldDB" id="A0A368BN39"/>
<evidence type="ECO:0000313" key="5">
    <source>
        <dbReference type="EMBL" id="RCL38723.1"/>
    </source>
</evidence>
<dbReference type="InterPro" id="IPR027417">
    <property type="entry name" value="P-loop_NTPase"/>
</dbReference>
<evidence type="ECO:0000313" key="6">
    <source>
        <dbReference type="Proteomes" id="UP000252147"/>
    </source>
</evidence>
<accession>A0A368BN39</accession>
<keyword evidence="3 5" id="KW-0067">ATP-binding</keyword>
<gene>
    <name evidence="5" type="ORF">DBW97_01555</name>
</gene>
<evidence type="ECO:0000256" key="1">
    <source>
        <dbReference type="ARBA" id="ARBA00022448"/>
    </source>
</evidence>
<sequence length="234" mass="26064">MIEAFSITKTVNNKKLFNNISLTIENKSITGLLGANGAGKTSLFRAIAGLSKINNGKLIFFGQDVTDLNLEERSKLGLSYVPQENSLFEELSLIENIRLVMELKFKKIAESKEKDIDKLFMKMGLTAKTDTKAKFLSGGEKRKAEIIRSILLDAKVILLDEPFAGVDPISVDEINKILKELSKEISIFISDHNFRDVINVCDSIILMNQGEILSTGSPQEISKDPLAKKFYFGE</sequence>
<organism evidence="5 6">
    <name type="scientific">SAR86 cluster bacterium</name>
    <dbReference type="NCBI Taxonomy" id="2030880"/>
    <lineage>
        <taxon>Bacteria</taxon>
        <taxon>Pseudomonadati</taxon>
        <taxon>Pseudomonadota</taxon>
        <taxon>Gammaproteobacteria</taxon>
        <taxon>SAR86 cluster</taxon>
    </lineage>
</organism>
<keyword evidence="2" id="KW-0547">Nucleotide-binding</keyword>
<protein>
    <submittedName>
        <fullName evidence="5">ATP-binding cassette domain-containing protein</fullName>
    </submittedName>
</protein>
<feature type="domain" description="ABC transporter" evidence="4">
    <location>
        <begin position="2"/>
        <end position="234"/>
    </location>
</feature>
<dbReference type="PANTHER" id="PTHR45772">
    <property type="entry name" value="CONSERVED COMPONENT OF ABC TRANSPORTER FOR NATURAL AMINO ACIDS-RELATED"/>
    <property type="match status" value="1"/>
</dbReference>
<dbReference type="Proteomes" id="UP000252147">
    <property type="component" value="Unassembled WGS sequence"/>
</dbReference>
<dbReference type="InterPro" id="IPR017871">
    <property type="entry name" value="ABC_transporter-like_CS"/>
</dbReference>
<name>A0A368BN39_9GAMM</name>
<dbReference type="SMART" id="SM00382">
    <property type="entry name" value="AAA"/>
    <property type="match status" value="1"/>
</dbReference>
<dbReference type="GO" id="GO:0005524">
    <property type="term" value="F:ATP binding"/>
    <property type="evidence" value="ECO:0007669"/>
    <property type="project" value="UniProtKB-KW"/>
</dbReference>
<dbReference type="PROSITE" id="PS00211">
    <property type="entry name" value="ABC_TRANSPORTER_1"/>
    <property type="match status" value="1"/>
</dbReference>
<dbReference type="Pfam" id="PF00005">
    <property type="entry name" value="ABC_tran"/>
    <property type="match status" value="1"/>
</dbReference>
<comment type="caution">
    <text evidence="5">The sequence shown here is derived from an EMBL/GenBank/DDBJ whole genome shotgun (WGS) entry which is preliminary data.</text>
</comment>
<dbReference type="Gene3D" id="3.40.50.300">
    <property type="entry name" value="P-loop containing nucleotide triphosphate hydrolases"/>
    <property type="match status" value="1"/>
</dbReference>
<keyword evidence="1" id="KW-0813">Transport</keyword>
<proteinExistence type="predicted"/>
<dbReference type="InterPro" id="IPR051120">
    <property type="entry name" value="ABC_AA/LPS_Transport"/>
</dbReference>
<dbReference type="InterPro" id="IPR003439">
    <property type="entry name" value="ABC_transporter-like_ATP-bd"/>
</dbReference>
<evidence type="ECO:0000256" key="3">
    <source>
        <dbReference type="ARBA" id="ARBA00022840"/>
    </source>
</evidence>
<dbReference type="PROSITE" id="PS50893">
    <property type="entry name" value="ABC_TRANSPORTER_2"/>
    <property type="match status" value="1"/>
</dbReference>
<dbReference type="GO" id="GO:0005886">
    <property type="term" value="C:plasma membrane"/>
    <property type="evidence" value="ECO:0007669"/>
    <property type="project" value="TreeGrafter"/>
</dbReference>
<dbReference type="SUPFAM" id="SSF52540">
    <property type="entry name" value="P-loop containing nucleoside triphosphate hydrolases"/>
    <property type="match status" value="1"/>
</dbReference>
<dbReference type="PANTHER" id="PTHR45772:SF10">
    <property type="entry name" value="LIPOPOLYSACCHARIDE EXPORT SYSTEM ATP-BINDING PROTEIN LPTB"/>
    <property type="match status" value="1"/>
</dbReference>
<reference evidence="5 6" key="1">
    <citation type="journal article" date="2018" name="Microbiome">
        <title>Fine metagenomic profile of the Mediterranean stratified and mixed water columns revealed by assembly and recruitment.</title>
        <authorList>
            <person name="Haro-Moreno J.M."/>
            <person name="Lopez-Perez M."/>
            <person name="De La Torre J.R."/>
            <person name="Picazo A."/>
            <person name="Camacho A."/>
            <person name="Rodriguez-Valera F."/>
        </authorList>
    </citation>
    <scope>NUCLEOTIDE SEQUENCE [LARGE SCALE GENOMIC DNA]</scope>
    <source>
        <strain evidence="5">MED-G83</strain>
    </source>
</reference>
<evidence type="ECO:0000259" key="4">
    <source>
        <dbReference type="PROSITE" id="PS50893"/>
    </source>
</evidence>
<dbReference type="EMBL" id="QOPD01000002">
    <property type="protein sequence ID" value="RCL38723.1"/>
    <property type="molecule type" value="Genomic_DNA"/>
</dbReference>
<evidence type="ECO:0000256" key="2">
    <source>
        <dbReference type="ARBA" id="ARBA00022741"/>
    </source>
</evidence>